<dbReference type="RefSeq" id="WP_096166049.1">
    <property type="nucleotide sequence ID" value="NZ_BAAAIQ010000004.1"/>
</dbReference>
<organism evidence="6 7">
    <name type="scientific">Brachybacterium alimentarium</name>
    <dbReference type="NCBI Taxonomy" id="47845"/>
    <lineage>
        <taxon>Bacteria</taxon>
        <taxon>Bacillati</taxon>
        <taxon>Actinomycetota</taxon>
        <taxon>Actinomycetes</taxon>
        <taxon>Micrococcales</taxon>
        <taxon>Dermabacteraceae</taxon>
        <taxon>Brachybacterium</taxon>
    </lineage>
</organism>
<feature type="domain" description="Calcineurin-like phosphoesterase" evidence="5">
    <location>
        <begin position="15"/>
        <end position="210"/>
    </location>
</feature>
<proteinExistence type="inferred from homology"/>
<evidence type="ECO:0000313" key="7">
    <source>
        <dbReference type="Proteomes" id="UP000218598"/>
    </source>
</evidence>
<reference evidence="6 7" key="1">
    <citation type="journal article" date="2017" name="Elife">
        <title>Extensive horizontal gene transfer in cheese-associated bacteria.</title>
        <authorList>
            <person name="Bonham K.S."/>
            <person name="Wolfe B.E."/>
            <person name="Dutton R.J."/>
        </authorList>
    </citation>
    <scope>NUCLEOTIDE SEQUENCE [LARGE SCALE GENOMIC DNA]</scope>
    <source>
        <strain evidence="6 7">341_9</strain>
    </source>
</reference>
<evidence type="ECO:0000259" key="5">
    <source>
        <dbReference type="Pfam" id="PF00149"/>
    </source>
</evidence>
<dbReference type="PANTHER" id="PTHR42988">
    <property type="entry name" value="PHOSPHOHYDROLASE"/>
    <property type="match status" value="1"/>
</dbReference>
<dbReference type="GO" id="GO:0004112">
    <property type="term" value="F:cyclic-nucleotide phosphodiesterase activity"/>
    <property type="evidence" value="ECO:0007669"/>
    <property type="project" value="InterPro"/>
</dbReference>
<evidence type="ECO:0000313" key="6">
    <source>
        <dbReference type="EMBL" id="PCC38291.1"/>
    </source>
</evidence>
<dbReference type="Pfam" id="PF00149">
    <property type="entry name" value="Metallophos"/>
    <property type="match status" value="1"/>
</dbReference>
<dbReference type="CDD" id="cd07402">
    <property type="entry name" value="MPP_GpdQ"/>
    <property type="match status" value="1"/>
</dbReference>
<evidence type="ECO:0000256" key="3">
    <source>
        <dbReference type="ARBA" id="ARBA00023004"/>
    </source>
</evidence>
<dbReference type="PANTHER" id="PTHR42988:SF2">
    <property type="entry name" value="CYCLIC NUCLEOTIDE PHOSPHODIESTERASE CBUA0032-RELATED"/>
    <property type="match status" value="1"/>
</dbReference>
<dbReference type="GO" id="GO:0046872">
    <property type="term" value="F:metal ion binding"/>
    <property type="evidence" value="ECO:0007669"/>
    <property type="project" value="UniProtKB-KW"/>
</dbReference>
<dbReference type="GeneID" id="95329147"/>
<dbReference type="InterPro" id="IPR029052">
    <property type="entry name" value="Metallo-depent_PP-like"/>
</dbReference>
<dbReference type="InterPro" id="IPR026575">
    <property type="entry name" value="GpdQ/CpdA-like"/>
</dbReference>
<sequence length="305" mass="32928">MNALRAAEYPRANHTLVHLSDTHFVPPGELLSGVAPVREHLEGLLEDLVATNLRPEALIFTGDLADRGEAPAYRQLRELVEPLAEHLGAKLIWVMGNHDDRATMRTELLDAEADDAPYDRVVMLGGLRIIVLDSTVPRRAYGEIRPAQYAWLREVLSEPAPEGTILALHHPPVPCVQDLAITVELRDQDALAQVLAGSDVRAIIGGHFHYSTSATFAGIPVSVASATCYTQDLQTPDRGTRGRDGAQAFNLVHVYNSTIMHSVVPQGGGASVSRHVDGAATARKLAEQGLYIPDAPAIASWTGAR</sequence>
<evidence type="ECO:0000256" key="4">
    <source>
        <dbReference type="ARBA" id="ARBA00025742"/>
    </source>
</evidence>
<dbReference type="InterPro" id="IPR050884">
    <property type="entry name" value="CNP_phosphodiesterase-III"/>
</dbReference>
<comment type="similarity">
    <text evidence="4">Belongs to the cyclic nucleotide phosphodiesterase class-III family.</text>
</comment>
<gene>
    <name evidence="6" type="ORF">CIK66_14745</name>
</gene>
<dbReference type="Gene3D" id="3.60.21.10">
    <property type="match status" value="1"/>
</dbReference>
<comment type="caution">
    <text evidence="6">The sequence shown here is derived from an EMBL/GenBank/DDBJ whole genome shotgun (WGS) entry which is preliminary data.</text>
</comment>
<keyword evidence="7" id="KW-1185">Reference proteome</keyword>
<keyword evidence="2" id="KW-0378">Hydrolase</keyword>
<evidence type="ECO:0000256" key="1">
    <source>
        <dbReference type="ARBA" id="ARBA00022723"/>
    </source>
</evidence>
<dbReference type="EMBL" id="NRGR01000024">
    <property type="protein sequence ID" value="PCC38291.1"/>
    <property type="molecule type" value="Genomic_DNA"/>
</dbReference>
<dbReference type="AlphaFoldDB" id="A0A2A3YGB1"/>
<dbReference type="InterPro" id="IPR004843">
    <property type="entry name" value="Calcineurin-like_PHP"/>
</dbReference>
<evidence type="ECO:0000256" key="2">
    <source>
        <dbReference type="ARBA" id="ARBA00022801"/>
    </source>
</evidence>
<name>A0A2A3YGB1_9MICO</name>
<protein>
    <submittedName>
        <fullName evidence="6">Phosphodiesterase</fullName>
    </submittedName>
</protein>
<keyword evidence="3" id="KW-0408">Iron</keyword>
<accession>A0A2A3YGB1</accession>
<keyword evidence="1" id="KW-0479">Metal-binding</keyword>
<dbReference type="Proteomes" id="UP000218598">
    <property type="component" value="Unassembled WGS sequence"/>
</dbReference>
<dbReference type="SUPFAM" id="SSF56300">
    <property type="entry name" value="Metallo-dependent phosphatases"/>
    <property type="match status" value="1"/>
</dbReference>